<reference evidence="1" key="1">
    <citation type="submission" date="2015-02" db="EMBL/GenBank/DDBJ databases">
        <title>Genome Assembly of Bacillaceae bacterium MTCC 8252.</title>
        <authorList>
            <person name="Verma A."/>
            <person name="Khatri I."/>
            <person name="Mual P."/>
            <person name="Subramanian S."/>
            <person name="Krishnamurthi S."/>
        </authorList>
    </citation>
    <scope>NUCLEOTIDE SEQUENCE [LARGE SCALE GENOMIC DNA]</scope>
    <source>
        <strain evidence="1">MTCC 8252</strain>
    </source>
</reference>
<dbReference type="EMBL" id="JWIR02000024">
    <property type="protein sequence ID" value="KKB41183.1"/>
    <property type="molecule type" value="Genomic_DNA"/>
</dbReference>
<evidence type="ECO:0000313" key="1">
    <source>
        <dbReference type="EMBL" id="KKB41183.1"/>
    </source>
</evidence>
<sequence length="65" mass="7337">MNCYSVAPNKDASRWIVKLEDVAPENSYPTKSGAIEAAEELAKENSPSKLEILNEEHQVIEERTY</sequence>
<accession>A0A0F5HT75</accession>
<evidence type="ECO:0008006" key="3">
    <source>
        <dbReference type="Google" id="ProtNLM"/>
    </source>
</evidence>
<dbReference type="AlphaFoldDB" id="A0A0F5I6W5"/>
<dbReference type="Pfam" id="PF09954">
    <property type="entry name" value="DUF2188"/>
    <property type="match status" value="1"/>
</dbReference>
<accession>A0A0F5I6W5</accession>
<organism evidence="1 2">
    <name type="scientific">Bacillus thermotolerans</name>
    <name type="common">Quasibacillus thermotolerans</name>
    <dbReference type="NCBI Taxonomy" id="1221996"/>
    <lineage>
        <taxon>Bacteria</taxon>
        <taxon>Bacillati</taxon>
        <taxon>Bacillota</taxon>
        <taxon>Bacilli</taxon>
        <taxon>Bacillales</taxon>
        <taxon>Bacillaceae</taxon>
        <taxon>Bacillus</taxon>
    </lineage>
</organism>
<evidence type="ECO:0000313" key="2">
    <source>
        <dbReference type="Proteomes" id="UP000031563"/>
    </source>
</evidence>
<comment type="caution">
    <text evidence="1">The sequence shown here is derived from an EMBL/GenBank/DDBJ whole genome shotgun (WGS) entry which is preliminary data.</text>
</comment>
<proteinExistence type="predicted"/>
<keyword evidence="2" id="KW-1185">Reference proteome</keyword>
<dbReference type="RefSeq" id="WP_039238521.1">
    <property type="nucleotide sequence ID" value="NZ_JWIR02000024.1"/>
</dbReference>
<name>A0A0F5I6W5_BACTR</name>
<dbReference type="OrthoDB" id="2428875at2"/>
<dbReference type="InterPro" id="IPR018691">
    <property type="entry name" value="DUF2188"/>
</dbReference>
<dbReference type="Proteomes" id="UP000031563">
    <property type="component" value="Unassembled WGS sequence"/>
</dbReference>
<gene>
    <name evidence="1" type="ORF">QY95_00890</name>
</gene>
<protein>
    <recommendedName>
        <fullName evidence="3">DUF2188 domain-containing protein</fullName>
    </recommendedName>
</protein>